<dbReference type="AlphaFoldDB" id="A0A543AGG6"/>
<accession>A0A543AGG6</accession>
<dbReference type="GO" id="GO:0032259">
    <property type="term" value="P:methylation"/>
    <property type="evidence" value="ECO:0007669"/>
    <property type="project" value="UniProtKB-KW"/>
</dbReference>
<evidence type="ECO:0000256" key="2">
    <source>
        <dbReference type="SAM" id="Phobius"/>
    </source>
</evidence>
<feature type="transmembrane region" description="Helical" evidence="2">
    <location>
        <begin position="7"/>
        <end position="28"/>
    </location>
</feature>
<comment type="caution">
    <text evidence="3">The sequence shown here is derived from an EMBL/GenBank/DDBJ whole genome shotgun (WGS) entry which is preliminary data.</text>
</comment>
<protein>
    <submittedName>
        <fullName evidence="3">Putative O-methyltransferase YrrM</fullName>
    </submittedName>
</protein>
<gene>
    <name evidence="3" type="ORF">FB556_2166</name>
</gene>
<organism evidence="3 4">
    <name type="scientific">Enteractinococcus coprophilus</name>
    <dbReference type="NCBI Taxonomy" id="1027633"/>
    <lineage>
        <taxon>Bacteria</taxon>
        <taxon>Bacillati</taxon>
        <taxon>Actinomycetota</taxon>
        <taxon>Actinomycetes</taxon>
        <taxon>Micrococcales</taxon>
        <taxon>Micrococcaceae</taxon>
    </lineage>
</organism>
<dbReference type="RefSeq" id="WP_141867448.1">
    <property type="nucleotide sequence ID" value="NZ_BAABAN010000001.1"/>
</dbReference>
<evidence type="ECO:0000313" key="3">
    <source>
        <dbReference type="EMBL" id="TQL71673.1"/>
    </source>
</evidence>
<keyword evidence="2" id="KW-0472">Membrane</keyword>
<feature type="transmembrane region" description="Helical" evidence="2">
    <location>
        <begin position="34"/>
        <end position="54"/>
    </location>
</feature>
<dbReference type="SUPFAM" id="SSF53335">
    <property type="entry name" value="S-adenosyl-L-methionine-dependent methyltransferases"/>
    <property type="match status" value="1"/>
</dbReference>
<feature type="region of interest" description="Disordered" evidence="1">
    <location>
        <begin position="123"/>
        <end position="168"/>
    </location>
</feature>
<evidence type="ECO:0000313" key="4">
    <source>
        <dbReference type="Proteomes" id="UP000319746"/>
    </source>
</evidence>
<dbReference type="EMBL" id="VFOU01000003">
    <property type="protein sequence ID" value="TQL71673.1"/>
    <property type="molecule type" value="Genomic_DNA"/>
</dbReference>
<dbReference type="OrthoDB" id="823440at2"/>
<dbReference type="GO" id="GO:0008168">
    <property type="term" value="F:methyltransferase activity"/>
    <property type="evidence" value="ECO:0007669"/>
    <property type="project" value="UniProtKB-KW"/>
</dbReference>
<proteinExistence type="predicted"/>
<evidence type="ECO:0000256" key="1">
    <source>
        <dbReference type="SAM" id="MobiDB-lite"/>
    </source>
</evidence>
<dbReference type="InterPro" id="IPR029063">
    <property type="entry name" value="SAM-dependent_MTases_sf"/>
</dbReference>
<keyword evidence="2" id="KW-1133">Transmembrane helix</keyword>
<dbReference type="Pfam" id="PF13578">
    <property type="entry name" value="Methyltransf_24"/>
    <property type="match status" value="1"/>
</dbReference>
<dbReference type="Gene3D" id="3.40.50.150">
    <property type="entry name" value="Vaccinia Virus protein VP39"/>
    <property type="match status" value="1"/>
</dbReference>
<reference evidence="3 4" key="1">
    <citation type="submission" date="2019-06" db="EMBL/GenBank/DDBJ databases">
        <title>Sequencing the genomes of 1000 actinobacteria strains.</title>
        <authorList>
            <person name="Klenk H.-P."/>
        </authorList>
    </citation>
    <scope>NUCLEOTIDE SEQUENCE [LARGE SCALE GENOMIC DNA]</scope>
    <source>
        <strain evidence="3 4">DSM 24083</strain>
    </source>
</reference>
<dbReference type="Proteomes" id="UP000319746">
    <property type="component" value="Unassembled WGS sequence"/>
</dbReference>
<feature type="compositionally biased region" description="Low complexity" evidence="1">
    <location>
        <begin position="140"/>
        <end position="150"/>
    </location>
</feature>
<keyword evidence="3" id="KW-0489">Methyltransferase</keyword>
<sequence length="473" mass="53243">MTARKFLHAIVGGILVLSILLTLILFNFAPTSPLFIPLVSISVICLMGVAALTLDSFRRFFNERREASQRLLDEVRTHRAETKLAARELREQLASATYESAELQRSLTQQSYRPAISRIERMHDSLSRENSKAAREIDRSSSTNRSLDSSPAQLDSDHLSSGVNSDIGPEIDKLARKVDKLTDLLTKVHQTGNTNASALNRTTSTKAKQIISVLETQRHEFLRVRRDLQKTRRQVISTVQLAAGEITAQAEKTIWNETNEHEALAQLYPRHDLRDLMPPSGRWAMDARALLHLVQIVSSRRPKQILEIGSGTSTIWLAYEAEKIGAKVVSVDHKEEFASLTRTYLGHHSLDAAAEVITLPLTQVRHDKTDYQWYDIQTADMPEEIDLLIVDGPPGSLGQCARYPAVPQLLERLRSDAVIILDDSTREDEIRILDQWLRLLPGYCQVDKGLSRLGILAPEDSRWVRSRSSQPLA</sequence>
<keyword evidence="3" id="KW-0808">Transferase</keyword>
<name>A0A543AGG6_9MICC</name>
<feature type="compositionally biased region" description="Basic and acidic residues" evidence="1">
    <location>
        <begin position="123"/>
        <end position="139"/>
    </location>
</feature>
<keyword evidence="4" id="KW-1185">Reference proteome</keyword>
<keyword evidence="2" id="KW-0812">Transmembrane</keyword>